<evidence type="ECO:0000313" key="2">
    <source>
        <dbReference type="Proteomes" id="UP000799118"/>
    </source>
</evidence>
<dbReference type="AlphaFoldDB" id="A0A6A4IEM2"/>
<evidence type="ECO:0000313" key="1">
    <source>
        <dbReference type="EMBL" id="KAE9407708.1"/>
    </source>
</evidence>
<dbReference type="EMBL" id="ML769394">
    <property type="protein sequence ID" value="KAE9407708.1"/>
    <property type="molecule type" value="Genomic_DNA"/>
</dbReference>
<sequence length="93" mass="10568">MKLDWHLWWDLSLTQLCAALRIAYASRIYRIRDACISISMKLGISTKLSSPHSSPQNPVLSDMVSPTLIVEISLTVSNHKVSLFLHTVSFDRR</sequence>
<accession>A0A6A4IEM2</accession>
<reference evidence="1" key="1">
    <citation type="journal article" date="2019" name="Environ. Microbiol.">
        <title>Fungal ecological strategies reflected in gene transcription - a case study of two litter decomposers.</title>
        <authorList>
            <person name="Barbi F."/>
            <person name="Kohler A."/>
            <person name="Barry K."/>
            <person name="Baskaran P."/>
            <person name="Daum C."/>
            <person name="Fauchery L."/>
            <person name="Ihrmark K."/>
            <person name="Kuo A."/>
            <person name="LaButti K."/>
            <person name="Lipzen A."/>
            <person name="Morin E."/>
            <person name="Grigoriev I.V."/>
            <person name="Henrissat B."/>
            <person name="Lindahl B."/>
            <person name="Martin F."/>
        </authorList>
    </citation>
    <scope>NUCLEOTIDE SEQUENCE</scope>
    <source>
        <strain evidence="1">JB14</strain>
    </source>
</reference>
<keyword evidence="2" id="KW-1185">Reference proteome</keyword>
<gene>
    <name evidence="1" type="ORF">BT96DRAFT_963052</name>
</gene>
<proteinExistence type="predicted"/>
<organism evidence="1 2">
    <name type="scientific">Gymnopus androsaceus JB14</name>
    <dbReference type="NCBI Taxonomy" id="1447944"/>
    <lineage>
        <taxon>Eukaryota</taxon>
        <taxon>Fungi</taxon>
        <taxon>Dikarya</taxon>
        <taxon>Basidiomycota</taxon>
        <taxon>Agaricomycotina</taxon>
        <taxon>Agaricomycetes</taxon>
        <taxon>Agaricomycetidae</taxon>
        <taxon>Agaricales</taxon>
        <taxon>Marasmiineae</taxon>
        <taxon>Omphalotaceae</taxon>
        <taxon>Gymnopus</taxon>
    </lineage>
</organism>
<name>A0A6A4IEM2_9AGAR</name>
<protein>
    <submittedName>
        <fullName evidence="1">Uncharacterized protein</fullName>
    </submittedName>
</protein>
<dbReference type="Proteomes" id="UP000799118">
    <property type="component" value="Unassembled WGS sequence"/>
</dbReference>